<feature type="compositionally biased region" description="Pro residues" evidence="1">
    <location>
        <begin position="272"/>
        <end position="281"/>
    </location>
</feature>
<dbReference type="RefSeq" id="WP_345044117.1">
    <property type="nucleotide sequence ID" value="NZ_BAAAYL010000001.1"/>
</dbReference>
<sequence>MTMVDQLDRAVSDPVGLITDLVADVEKELDVKTIRAVATAVAGGRAKSRQLAKALAIRPAVLTDGRSPAPRAIGDLLIELRNVGAWAIAPPVCAECGKKLRTLQRKGQAWYCGVCGQETAECTACGNVRRAGFRDRKGLPRCSMCPDIDDRDPVTGVNELSSARSAATPHPAHSRSSPACPAAAAADSVRPTAPSADDSATSTPAPPTPPYAAPAPHRTPCSGVLVLFADKPNGCTRQVRVLAAPSSSGSTSSSPERPAPYPRSCSSSMTPWPAPNARPPR</sequence>
<proteinExistence type="predicted"/>
<comment type="caution">
    <text evidence="2">The sequence shown here is derived from an EMBL/GenBank/DDBJ whole genome shotgun (WGS) entry which is preliminary data.</text>
</comment>
<name>A0ABP6SLZ6_9ACTN</name>
<dbReference type="EMBL" id="BAAAYL010000001">
    <property type="protein sequence ID" value="GAA3379566.1"/>
    <property type="molecule type" value="Genomic_DNA"/>
</dbReference>
<gene>
    <name evidence="2" type="ORF">GCM10020367_63630</name>
</gene>
<evidence type="ECO:0000256" key="1">
    <source>
        <dbReference type="SAM" id="MobiDB-lite"/>
    </source>
</evidence>
<keyword evidence="3" id="KW-1185">Reference proteome</keyword>
<evidence type="ECO:0000313" key="3">
    <source>
        <dbReference type="Proteomes" id="UP001499990"/>
    </source>
</evidence>
<protein>
    <submittedName>
        <fullName evidence="2">Uncharacterized protein</fullName>
    </submittedName>
</protein>
<feature type="compositionally biased region" description="Low complexity" evidence="1">
    <location>
        <begin position="165"/>
        <end position="203"/>
    </location>
</feature>
<accession>A0ABP6SLZ6</accession>
<feature type="region of interest" description="Disordered" evidence="1">
    <location>
        <begin position="239"/>
        <end position="281"/>
    </location>
</feature>
<feature type="region of interest" description="Disordered" evidence="1">
    <location>
        <begin position="160"/>
        <end position="217"/>
    </location>
</feature>
<organism evidence="2 3">
    <name type="scientific">Streptomyces sannanensis</name>
    <dbReference type="NCBI Taxonomy" id="285536"/>
    <lineage>
        <taxon>Bacteria</taxon>
        <taxon>Bacillati</taxon>
        <taxon>Actinomycetota</taxon>
        <taxon>Actinomycetes</taxon>
        <taxon>Kitasatosporales</taxon>
        <taxon>Streptomycetaceae</taxon>
        <taxon>Streptomyces</taxon>
    </lineage>
</organism>
<dbReference type="Proteomes" id="UP001499990">
    <property type="component" value="Unassembled WGS sequence"/>
</dbReference>
<evidence type="ECO:0000313" key="2">
    <source>
        <dbReference type="EMBL" id="GAA3379566.1"/>
    </source>
</evidence>
<feature type="compositionally biased region" description="Pro residues" evidence="1">
    <location>
        <begin position="204"/>
        <end position="213"/>
    </location>
</feature>
<reference evidence="3" key="1">
    <citation type="journal article" date="2019" name="Int. J. Syst. Evol. Microbiol.">
        <title>The Global Catalogue of Microorganisms (GCM) 10K type strain sequencing project: providing services to taxonomists for standard genome sequencing and annotation.</title>
        <authorList>
            <consortium name="The Broad Institute Genomics Platform"/>
            <consortium name="The Broad Institute Genome Sequencing Center for Infectious Disease"/>
            <person name="Wu L."/>
            <person name="Ma J."/>
        </authorList>
    </citation>
    <scope>NUCLEOTIDE SEQUENCE [LARGE SCALE GENOMIC DNA]</scope>
    <source>
        <strain evidence="3">JCM 9651</strain>
    </source>
</reference>